<dbReference type="AlphaFoldDB" id="A0A6G0RMJ4"/>
<sequence length="118" mass="13432">MRYDFGSEVSFLQNRPRSGRAASKALRGLHMGTRFRVGALLCLLYWATTTTSSCVHDQLSARLVSSTQNYGDDPRRPPDEQYAPPSTRSNHEQQPIIIEQPVEVQELRWPPHGRARNL</sequence>
<dbReference type="EMBL" id="QXFY01000711">
    <property type="protein sequence ID" value="KAE9337353.1"/>
    <property type="molecule type" value="Genomic_DNA"/>
</dbReference>
<comment type="caution">
    <text evidence="2">The sequence shown here is derived from an EMBL/GenBank/DDBJ whole genome shotgun (WGS) entry which is preliminary data.</text>
</comment>
<reference evidence="2 3" key="1">
    <citation type="submission" date="2018-09" db="EMBL/GenBank/DDBJ databases">
        <title>Genomic investigation of the strawberry pathogen Phytophthora fragariae indicates pathogenicity is determined by transcriptional variation in three key races.</title>
        <authorList>
            <person name="Adams T.M."/>
            <person name="Armitage A.D."/>
            <person name="Sobczyk M.K."/>
            <person name="Bates H.J."/>
            <person name="Dunwell J.M."/>
            <person name="Nellist C.F."/>
            <person name="Harrison R.J."/>
        </authorList>
    </citation>
    <scope>NUCLEOTIDE SEQUENCE [LARGE SCALE GENOMIC DNA]</scope>
    <source>
        <strain evidence="2 3">NOV-77</strain>
    </source>
</reference>
<feature type="region of interest" description="Disordered" evidence="1">
    <location>
        <begin position="66"/>
        <end position="103"/>
    </location>
</feature>
<organism evidence="2 3">
    <name type="scientific">Phytophthora fragariae</name>
    <dbReference type="NCBI Taxonomy" id="53985"/>
    <lineage>
        <taxon>Eukaryota</taxon>
        <taxon>Sar</taxon>
        <taxon>Stramenopiles</taxon>
        <taxon>Oomycota</taxon>
        <taxon>Peronosporomycetes</taxon>
        <taxon>Peronosporales</taxon>
        <taxon>Peronosporaceae</taxon>
        <taxon>Phytophthora</taxon>
    </lineage>
</organism>
<proteinExistence type="predicted"/>
<gene>
    <name evidence="2" type="ORF">PF008_g12572</name>
</gene>
<evidence type="ECO:0000256" key="1">
    <source>
        <dbReference type="SAM" id="MobiDB-lite"/>
    </source>
</evidence>
<evidence type="ECO:0000313" key="3">
    <source>
        <dbReference type="Proteomes" id="UP000486351"/>
    </source>
</evidence>
<accession>A0A6G0RMJ4</accession>
<protein>
    <submittedName>
        <fullName evidence="2">Uncharacterized protein</fullName>
    </submittedName>
</protein>
<dbReference type="Proteomes" id="UP000486351">
    <property type="component" value="Unassembled WGS sequence"/>
</dbReference>
<name>A0A6G0RMJ4_9STRA</name>
<evidence type="ECO:0000313" key="2">
    <source>
        <dbReference type="EMBL" id="KAE9337353.1"/>
    </source>
</evidence>